<dbReference type="PATRIC" id="fig|1195763.3.peg.3310"/>
<dbReference type="STRING" id="1195763.ABT56_15555"/>
<keyword evidence="2" id="KW-1185">Reference proteome</keyword>
<proteinExistence type="predicted"/>
<protein>
    <submittedName>
        <fullName evidence="1">Uncharacterized protein</fullName>
    </submittedName>
</protein>
<accession>A0A0J1GWQ4</accession>
<reference evidence="1 2" key="1">
    <citation type="submission" date="2015-05" db="EMBL/GenBank/DDBJ databases">
        <title>Photobacterium galathea sp. nov.</title>
        <authorList>
            <person name="Machado H."/>
            <person name="Gram L."/>
        </authorList>
    </citation>
    <scope>NUCLEOTIDE SEQUENCE [LARGE SCALE GENOMIC DNA]</scope>
    <source>
        <strain evidence="1 2">CGMCC 1.12159</strain>
    </source>
</reference>
<dbReference type="AlphaFoldDB" id="A0A0J1GWQ4"/>
<dbReference type="OrthoDB" id="5892215at2"/>
<comment type="caution">
    <text evidence="1">The sequence shown here is derived from an EMBL/GenBank/DDBJ whole genome shotgun (WGS) entry which is preliminary data.</text>
</comment>
<evidence type="ECO:0000313" key="1">
    <source>
        <dbReference type="EMBL" id="KLV04041.1"/>
    </source>
</evidence>
<dbReference type="RefSeq" id="WP_047879809.1">
    <property type="nucleotide sequence ID" value="NZ_LDOT01000023.1"/>
</dbReference>
<dbReference type="EMBL" id="LDOT01000023">
    <property type="protein sequence ID" value="KLV04041.1"/>
    <property type="molecule type" value="Genomic_DNA"/>
</dbReference>
<gene>
    <name evidence="1" type="ORF">ABT56_15555</name>
</gene>
<dbReference type="Proteomes" id="UP000036097">
    <property type="component" value="Unassembled WGS sequence"/>
</dbReference>
<sequence>MSDKKAKQLLQLYYRESERVRLLPLDALPEPDKNEQADFDVWLGMKRSFNRAEVTAQVWIKSCSAGHVTELYLYPDGRLEEYTLFKRIRTIGRWALVQGMIALDIQSGDDRYQSWIVANRNSRIHSAIEYKNGELYAYLKVAQTHPI</sequence>
<organism evidence="1 2">
    <name type="scientific">Photobacterium aquae</name>
    <dbReference type="NCBI Taxonomy" id="1195763"/>
    <lineage>
        <taxon>Bacteria</taxon>
        <taxon>Pseudomonadati</taxon>
        <taxon>Pseudomonadota</taxon>
        <taxon>Gammaproteobacteria</taxon>
        <taxon>Vibrionales</taxon>
        <taxon>Vibrionaceae</taxon>
        <taxon>Photobacterium</taxon>
    </lineage>
</organism>
<evidence type="ECO:0000313" key="2">
    <source>
        <dbReference type="Proteomes" id="UP000036097"/>
    </source>
</evidence>
<name>A0A0J1GWQ4_9GAMM</name>